<gene>
    <name evidence="1" type="ORF">BpHYR1_049466</name>
</gene>
<feature type="non-terminal residue" evidence="1">
    <location>
        <position position="1"/>
    </location>
</feature>
<sequence>YFSFHFKLLVKHSSKYKRKSLVKTEQIYEPKENKYGVNERNKTVTNDFKRVCTPVFFYGKKMFSIIQFLSSLVSIYALDFSSNP</sequence>
<name>A0A3M7QSQ1_BRAPC</name>
<proteinExistence type="predicted"/>
<evidence type="ECO:0000313" key="1">
    <source>
        <dbReference type="EMBL" id="RNA14467.1"/>
    </source>
</evidence>
<reference evidence="1 2" key="1">
    <citation type="journal article" date="2018" name="Sci. Rep.">
        <title>Genomic signatures of local adaptation to the degree of environmental predictability in rotifers.</title>
        <authorList>
            <person name="Franch-Gras L."/>
            <person name="Hahn C."/>
            <person name="Garcia-Roger E.M."/>
            <person name="Carmona M.J."/>
            <person name="Serra M."/>
            <person name="Gomez A."/>
        </authorList>
    </citation>
    <scope>NUCLEOTIDE SEQUENCE [LARGE SCALE GENOMIC DNA]</scope>
    <source>
        <strain evidence="1">HYR1</strain>
    </source>
</reference>
<keyword evidence="2" id="KW-1185">Reference proteome</keyword>
<dbReference type="EMBL" id="REGN01005176">
    <property type="protein sequence ID" value="RNA14467.1"/>
    <property type="molecule type" value="Genomic_DNA"/>
</dbReference>
<dbReference type="AlphaFoldDB" id="A0A3M7QSQ1"/>
<evidence type="ECO:0000313" key="2">
    <source>
        <dbReference type="Proteomes" id="UP000276133"/>
    </source>
</evidence>
<protein>
    <submittedName>
        <fullName evidence="1">Uncharacterized protein</fullName>
    </submittedName>
</protein>
<dbReference type="Proteomes" id="UP000276133">
    <property type="component" value="Unassembled WGS sequence"/>
</dbReference>
<organism evidence="1 2">
    <name type="scientific">Brachionus plicatilis</name>
    <name type="common">Marine rotifer</name>
    <name type="synonym">Brachionus muelleri</name>
    <dbReference type="NCBI Taxonomy" id="10195"/>
    <lineage>
        <taxon>Eukaryota</taxon>
        <taxon>Metazoa</taxon>
        <taxon>Spiralia</taxon>
        <taxon>Gnathifera</taxon>
        <taxon>Rotifera</taxon>
        <taxon>Eurotatoria</taxon>
        <taxon>Monogononta</taxon>
        <taxon>Pseudotrocha</taxon>
        <taxon>Ploima</taxon>
        <taxon>Brachionidae</taxon>
        <taxon>Brachionus</taxon>
    </lineage>
</organism>
<accession>A0A3M7QSQ1</accession>
<comment type="caution">
    <text evidence="1">The sequence shown here is derived from an EMBL/GenBank/DDBJ whole genome shotgun (WGS) entry which is preliminary data.</text>
</comment>